<evidence type="ECO:0000313" key="8">
    <source>
        <dbReference type="Proteomes" id="UP000355283"/>
    </source>
</evidence>
<feature type="transmembrane region" description="Helical" evidence="6">
    <location>
        <begin position="100"/>
        <end position="119"/>
    </location>
</feature>
<evidence type="ECO:0000256" key="5">
    <source>
        <dbReference type="ARBA" id="ARBA00023136"/>
    </source>
</evidence>
<comment type="caution">
    <text evidence="7">The sequence shown here is derived from an EMBL/GenBank/DDBJ whole genome shotgun (WGS) entry which is preliminary data.</text>
</comment>
<evidence type="ECO:0008006" key="9">
    <source>
        <dbReference type="Google" id="ProtNLM"/>
    </source>
</evidence>
<dbReference type="AlphaFoldDB" id="A0A4D9CVM1"/>
<dbReference type="InterPro" id="IPR045069">
    <property type="entry name" value="MATE_euk"/>
</dbReference>
<protein>
    <recommendedName>
        <fullName evidence="9">Polysaccharide biosynthesis protein C-terminal domain-containing protein</fullName>
    </recommendedName>
</protein>
<evidence type="ECO:0000256" key="3">
    <source>
        <dbReference type="ARBA" id="ARBA00022692"/>
    </source>
</evidence>
<feature type="transmembrane region" description="Helical" evidence="6">
    <location>
        <begin position="463"/>
        <end position="485"/>
    </location>
</feature>
<feature type="transmembrane region" description="Helical" evidence="6">
    <location>
        <begin position="350"/>
        <end position="372"/>
    </location>
</feature>
<evidence type="ECO:0000256" key="6">
    <source>
        <dbReference type="SAM" id="Phobius"/>
    </source>
</evidence>
<feature type="transmembrane region" description="Helical" evidence="6">
    <location>
        <begin position="201"/>
        <end position="219"/>
    </location>
</feature>
<feature type="transmembrane region" description="Helical" evidence="6">
    <location>
        <begin position="392"/>
        <end position="413"/>
    </location>
</feature>
<dbReference type="GO" id="GO:0042910">
    <property type="term" value="F:xenobiotic transmembrane transporter activity"/>
    <property type="evidence" value="ECO:0007669"/>
    <property type="project" value="InterPro"/>
</dbReference>
<comment type="subcellular location">
    <subcellularLocation>
        <location evidence="1">Membrane</location>
        <topology evidence="1">Multi-pass membrane protein</topology>
    </subcellularLocation>
</comment>
<dbReference type="Pfam" id="PF01554">
    <property type="entry name" value="MatE"/>
    <property type="match status" value="2"/>
</dbReference>
<name>A0A4D9CVM1_9STRA</name>
<evidence type="ECO:0000256" key="1">
    <source>
        <dbReference type="ARBA" id="ARBA00004141"/>
    </source>
</evidence>
<dbReference type="GO" id="GO:1990961">
    <property type="term" value="P:xenobiotic detoxification by transmembrane export across the plasma membrane"/>
    <property type="evidence" value="ECO:0007669"/>
    <property type="project" value="InterPro"/>
</dbReference>
<dbReference type="InterPro" id="IPR002528">
    <property type="entry name" value="MATE_fam"/>
</dbReference>
<keyword evidence="3 6" id="KW-0812">Transmembrane</keyword>
<dbReference type="OrthoDB" id="2126698at2759"/>
<keyword evidence="8" id="KW-1185">Reference proteome</keyword>
<dbReference type="PANTHER" id="PTHR11206">
    <property type="entry name" value="MULTIDRUG RESISTANCE PROTEIN"/>
    <property type="match status" value="1"/>
</dbReference>
<feature type="transmembrane region" description="Helical" evidence="6">
    <location>
        <begin position="21"/>
        <end position="40"/>
    </location>
</feature>
<evidence type="ECO:0000313" key="7">
    <source>
        <dbReference type="EMBL" id="TFJ80719.1"/>
    </source>
</evidence>
<dbReference type="GO" id="GO:0015297">
    <property type="term" value="F:antiporter activity"/>
    <property type="evidence" value="ECO:0007669"/>
    <property type="project" value="InterPro"/>
</dbReference>
<accession>A0A4D9CVM1</accession>
<reference evidence="7 8" key="1">
    <citation type="submission" date="2019-01" db="EMBL/GenBank/DDBJ databases">
        <title>Nuclear Genome Assembly of the Microalgal Biofuel strain Nannochloropsis salina CCMP1776.</title>
        <authorList>
            <person name="Hovde B."/>
        </authorList>
    </citation>
    <scope>NUCLEOTIDE SEQUENCE [LARGE SCALE GENOMIC DNA]</scope>
    <source>
        <strain evidence="7 8">CCMP1776</strain>
    </source>
</reference>
<dbReference type="Proteomes" id="UP000355283">
    <property type="component" value="Unassembled WGS sequence"/>
</dbReference>
<dbReference type="GO" id="GO:0016020">
    <property type="term" value="C:membrane"/>
    <property type="evidence" value="ECO:0007669"/>
    <property type="project" value="UniProtKB-SubCell"/>
</dbReference>
<feature type="transmembrane region" description="Helical" evidence="6">
    <location>
        <begin position="169"/>
        <end position="189"/>
    </location>
</feature>
<gene>
    <name evidence="7" type="ORF">NSK_007896</name>
</gene>
<organism evidence="7 8">
    <name type="scientific">Nannochloropsis salina CCMP1776</name>
    <dbReference type="NCBI Taxonomy" id="1027361"/>
    <lineage>
        <taxon>Eukaryota</taxon>
        <taxon>Sar</taxon>
        <taxon>Stramenopiles</taxon>
        <taxon>Ochrophyta</taxon>
        <taxon>Eustigmatophyceae</taxon>
        <taxon>Eustigmatales</taxon>
        <taxon>Monodopsidaceae</taxon>
        <taxon>Microchloropsis</taxon>
        <taxon>Microchloropsis salina</taxon>
    </lineage>
</organism>
<evidence type="ECO:0000256" key="2">
    <source>
        <dbReference type="ARBA" id="ARBA00010199"/>
    </source>
</evidence>
<evidence type="ECO:0000256" key="4">
    <source>
        <dbReference type="ARBA" id="ARBA00022989"/>
    </source>
</evidence>
<dbReference type="EMBL" id="SDOX01000158">
    <property type="protein sequence ID" value="TFJ80719.1"/>
    <property type="molecule type" value="Genomic_DNA"/>
</dbReference>
<feature type="transmembrane region" description="Helical" evidence="6">
    <location>
        <begin position="491"/>
        <end position="512"/>
    </location>
</feature>
<feature type="transmembrane region" description="Helical" evidence="6">
    <location>
        <begin position="139"/>
        <end position="157"/>
    </location>
</feature>
<feature type="transmembrane region" description="Helical" evidence="6">
    <location>
        <begin position="66"/>
        <end position="88"/>
    </location>
</feature>
<keyword evidence="4 6" id="KW-1133">Transmembrane helix</keyword>
<feature type="transmembrane region" description="Helical" evidence="6">
    <location>
        <begin position="312"/>
        <end position="330"/>
    </location>
</feature>
<dbReference type="CDD" id="cd13132">
    <property type="entry name" value="MATE_eukaryotic"/>
    <property type="match status" value="1"/>
</dbReference>
<proteinExistence type="inferred from homology"/>
<comment type="similarity">
    <text evidence="2">Belongs to the multi antimicrobial extrusion (MATE) (TC 2.A.66.1) family.</text>
</comment>
<sequence length="556" mass="60914">MRAHLPKRWWTPEVRDEVSHIWSILWPIAVTNALLMALQIEDQIILGRIGVDELAASALGTTLFNLAWFFLAGAASAVDTLVAQAFGARDYEACEYWTRIGYLLMTLFSLPAMVIFQYGEWVVRTVFRQEEHLSHLAGRYTQLLLPGLWPLCMFVCMQKSMQARNVLMPSLYVMLLANVINVGGNYLFVYALGMGFTGSPLATSTSRILTCALTGVYYYSVMPKTRPRALQGRSWSADLQGEEPGSILTDRDTDGQVWGAEVRGVGGPASGSLQQPLLSEVGYASSSEPPPEPAGGEAFPGRTPFREALCRFLRLAIPGGFMVGLEAWSFDFTTSFAAQFGTEALDAHQSMMSISAFTYLTVPLAISVAASIRVGNLLGAQRPEQAKLAARICLFIGVATMLLCGLVLVLLRGSLGEIFTPDAKVAKIVSKLCPIMALYQVFDGFQGVSAGILRGMGRQTRVALLNLGGFWVLGLPGGAILAFTLRMGVYGIWWGFVMGLALISILYLWALSRLDFEVEARRALQSACTDQKLEHAWEQRVDHERQIKREGGIVAV</sequence>
<keyword evidence="5 6" id="KW-0472">Membrane</keyword>